<dbReference type="Gene3D" id="1.10.390.10">
    <property type="entry name" value="Neutral Protease Domain 2"/>
    <property type="match status" value="1"/>
</dbReference>
<dbReference type="SUPFAM" id="SSF63737">
    <property type="entry name" value="Leukotriene A4 hydrolase N-terminal domain"/>
    <property type="match status" value="1"/>
</dbReference>
<dbReference type="GO" id="GO:0004177">
    <property type="term" value="F:aminopeptidase activity"/>
    <property type="evidence" value="ECO:0007669"/>
    <property type="project" value="UniProtKB-KW"/>
</dbReference>
<dbReference type="InterPro" id="IPR001930">
    <property type="entry name" value="Peptidase_M1"/>
</dbReference>
<dbReference type="EMBL" id="BAAAZO010000012">
    <property type="protein sequence ID" value="GAA3637006.1"/>
    <property type="molecule type" value="Genomic_DNA"/>
</dbReference>
<keyword evidence="9" id="KW-0378">Hydrolase</keyword>
<evidence type="ECO:0000313" key="17">
    <source>
        <dbReference type="EMBL" id="GAA3637006.1"/>
    </source>
</evidence>
<dbReference type="InterPro" id="IPR042097">
    <property type="entry name" value="Aminopeptidase_N-like_N_sf"/>
</dbReference>
<feature type="domain" description="Peptidase M1 membrane alanine aminopeptidase" evidence="14">
    <location>
        <begin position="258"/>
        <end position="468"/>
    </location>
</feature>
<evidence type="ECO:0000259" key="16">
    <source>
        <dbReference type="Pfam" id="PF17900"/>
    </source>
</evidence>
<dbReference type="Pfam" id="PF01433">
    <property type="entry name" value="Peptidase_M1"/>
    <property type="match status" value="1"/>
</dbReference>
<dbReference type="Proteomes" id="UP001501074">
    <property type="component" value="Unassembled WGS sequence"/>
</dbReference>
<reference evidence="18" key="1">
    <citation type="journal article" date="2019" name="Int. J. Syst. Evol. Microbiol.">
        <title>The Global Catalogue of Microorganisms (GCM) 10K type strain sequencing project: providing services to taxonomists for standard genome sequencing and annotation.</title>
        <authorList>
            <consortium name="The Broad Institute Genomics Platform"/>
            <consortium name="The Broad Institute Genome Sequencing Center for Infectious Disease"/>
            <person name="Wu L."/>
            <person name="Ma J."/>
        </authorList>
    </citation>
    <scope>NUCLEOTIDE SEQUENCE [LARGE SCALE GENOMIC DNA]</scope>
    <source>
        <strain evidence="18">JCM 16902</strain>
    </source>
</reference>
<evidence type="ECO:0000256" key="13">
    <source>
        <dbReference type="ARBA" id="ARBA00031533"/>
    </source>
</evidence>
<keyword evidence="18" id="KW-1185">Reference proteome</keyword>
<proteinExistence type="inferred from homology"/>
<evidence type="ECO:0000313" key="18">
    <source>
        <dbReference type="Proteomes" id="UP001501074"/>
    </source>
</evidence>
<dbReference type="PANTHER" id="PTHR11533">
    <property type="entry name" value="PROTEASE M1 ZINC METALLOPROTEASE"/>
    <property type="match status" value="1"/>
</dbReference>
<accession>A0ABP7ANS7</accession>
<dbReference type="EC" id="3.4.11.2" evidence="4"/>
<evidence type="ECO:0000256" key="3">
    <source>
        <dbReference type="ARBA" id="ARBA00010136"/>
    </source>
</evidence>
<dbReference type="PANTHER" id="PTHR11533:SF174">
    <property type="entry name" value="PUROMYCIN-SENSITIVE AMINOPEPTIDASE-RELATED"/>
    <property type="match status" value="1"/>
</dbReference>
<evidence type="ECO:0000256" key="12">
    <source>
        <dbReference type="ARBA" id="ARBA00029811"/>
    </source>
</evidence>
<evidence type="ECO:0000256" key="11">
    <source>
        <dbReference type="ARBA" id="ARBA00023049"/>
    </source>
</evidence>
<dbReference type="InterPro" id="IPR012778">
    <property type="entry name" value="Pept_M1_aminopeptidase"/>
</dbReference>
<evidence type="ECO:0000256" key="8">
    <source>
        <dbReference type="ARBA" id="ARBA00022723"/>
    </source>
</evidence>
<dbReference type="InterPro" id="IPR024571">
    <property type="entry name" value="ERAP1-like_C_dom"/>
</dbReference>
<feature type="domain" description="ERAP1-like C-terminal" evidence="15">
    <location>
        <begin position="542"/>
        <end position="827"/>
    </location>
</feature>
<protein>
    <recommendedName>
        <fullName evidence="5">Aminopeptidase N</fullName>
        <ecNumber evidence="4">3.4.11.2</ecNumber>
    </recommendedName>
    <alternativeName>
        <fullName evidence="12">Alanine aminopeptidase</fullName>
    </alternativeName>
    <alternativeName>
        <fullName evidence="13">Lysyl aminopeptidase</fullName>
    </alternativeName>
</protein>
<organism evidence="17 18">
    <name type="scientific">Kineosporia mesophila</name>
    <dbReference type="NCBI Taxonomy" id="566012"/>
    <lineage>
        <taxon>Bacteria</taxon>
        <taxon>Bacillati</taxon>
        <taxon>Actinomycetota</taxon>
        <taxon>Actinomycetes</taxon>
        <taxon>Kineosporiales</taxon>
        <taxon>Kineosporiaceae</taxon>
        <taxon>Kineosporia</taxon>
    </lineage>
</organism>
<dbReference type="Gene3D" id="2.60.40.1730">
    <property type="entry name" value="tricorn interacting facor f3 domain"/>
    <property type="match status" value="1"/>
</dbReference>
<keyword evidence="7" id="KW-0645">Protease</keyword>
<evidence type="ECO:0000259" key="15">
    <source>
        <dbReference type="Pfam" id="PF11838"/>
    </source>
</evidence>
<dbReference type="InterPro" id="IPR014782">
    <property type="entry name" value="Peptidase_M1_dom"/>
</dbReference>
<evidence type="ECO:0000256" key="2">
    <source>
        <dbReference type="ARBA" id="ARBA00001947"/>
    </source>
</evidence>
<dbReference type="InterPro" id="IPR045357">
    <property type="entry name" value="Aminopeptidase_N-like_N"/>
</dbReference>
<dbReference type="Pfam" id="PF17900">
    <property type="entry name" value="Peptidase_M1_N"/>
    <property type="match status" value="1"/>
</dbReference>
<evidence type="ECO:0000256" key="10">
    <source>
        <dbReference type="ARBA" id="ARBA00022833"/>
    </source>
</evidence>
<sequence length="835" mass="90496">MRPGRWFGRGTFRVGNTRIVRRRILVESLVVKSLTEGEARERADLLGVERYDIAVDLTDLPTGPRVRTTSTITFSCRTPGAATFVDAAATVLGATLNGRALGPASEGRLSLDDLAAQNTLVVECEQTNTRDGAGVHKAVDPADGEVYLWTSFEPDQARWVWACFDQPDLKAPHAFTVTAPAEWTVTSNSGTARVSDGPGGSRVWEFGATPTLSPYNTVVNAGPFHQVRRRVDGYDLGLFCRRSLAPVLDRDAEQLFTVTSQGLRFFGEQFEMPFPQARYDQVFVPEFGGAMENFGCVTWSDGFLRRSAPTPVENEQLARVLLHEMAHMWFGNIVTMRWWDDLWLNESFAEFACNWAAGEATEYTDSWARHLVAGKLSAYLADQGPVSHPIRQPIRDVAEAMSIFDSITYPKGASVLRQLQVYVGEKAFRAGTAAYFAKYAWQNTTLQDLVDELAAASDKDLTTWRDGWLGTAGTDHFTLDTSGEQPVLVGRGPQGPPRPQVLAVGSYRSGLAPGNGLTRTHRALVEVSSARTSLDLPGDADFYLVNDDDLTFATTRPADPAAAARLPTPIARAVAVTSLWDALVTGEMSADRTVAGLVAVLDVETVPVLIGTYLNLAGDVAGDWAPAAHRTAIEAQVAEVARRLAADPARRSVALRTLARVTGDLEALFGEVGDDIDLAWRALVRKSELGGDTTAQVQDLLDRDPDPDAGIRSMAVRAAAPDPEAKATAWQALVDRTVPPPAVRAVSSAFWRPGQETVLAGYAERYLALLPTLHRGGMIPALHLSRDLFPVFGIDEAYVARATEAAAAGDVAPVVAKTLAERADEVARMLRARKG</sequence>
<feature type="domain" description="Aminopeptidase N-like N-terminal" evidence="16">
    <location>
        <begin position="144"/>
        <end position="215"/>
    </location>
</feature>
<evidence type="ECO:0000256" key="4">
    <source>
        <dbReference type="ARBA" id="ARBA00012564"/>
    </source>
</evidence>
<comment type="catalytic activity">
    <reaction evidence="1">
        <text>Release of an N-terminal amino acid, Xaa-|-Yaa- from a peptide, amide or arylamide. Xaa is preferably Ala, but may be most amino acids including Pro (slow action). When a terminal hydrophobic residue is followed by a prolyl residue, the two may be released as an intact Xaa-Pro dipeptide.</text>
        <dbReference type="EC" id="3.4.11.2"/>
    </reaction>
</comment>
<evidence type="ECO:0000256" key="1">
    <source>
        <dbReference type="ARBA" id="ARBA00000098"/>
    </source>
</evidence>
<dbReference type="InterPro" id="IPR027268">
    <property type="entry name" value="Peptidase_M4/M1_CTD_sf"/>
</dbReference>
<gene>
    <name evidence="17" type="primary">pepN_3</name>
    <name evidence="17" type="ORF">GCM10022223_64580</name>
</gene>
<evidence type="ECO:0000256" key="9">
    <source>
        <dbReference type="ARBA" id="ARBA00022801"/>
    </source>
</evidence>
<comment type="cofactor">
    <cofactor evidence="2">
        <name>Zn(2+)</name>
        <dbReference type="ChEBI" id="CHEBI:29105"/>
    </cofactor>
</comment>
<dbReference type="NCBIfam" id="TIGR02412">
    <property type="entry name" value="pepN_strep_liv"/>
    <property type="match status" value="1"/>
</dbReference>
<evidence type="ECO:0000256" key="6">
    <source>
        <dbReference type="ARBA" id="ARBA00022438"/>
    </source>
</evidence>
<dbReference type="CDD" id="cd09602">
    <property type="entry name" value="M1_APN"/>
    <property type="match status" value="1"/>
</dbReference>
<dbReference type="SUPFAM" id="SSF55486">
    <property type="entry name" value="Metalloproteases ('zincins'), catalytic domain"/>
    <property type="match status" value="1"/>
</dbReference>
<comment type="caution">
    <text evidence="17">The sequence shown here is derived from an EMBL/GenBank/DDBJ whole genome shotgun (WGS) entry which is preliminary data.</text>
</comment>
<keyword evidence="8" id="KW-0479">Metal-binding</keyword>
<dbReference type="Pfam" id="PF11838">
    <property type="entry name" value="ERAP1_C"/>
    <property type="match status" value="1"/>
</dbReference>
<keyword evidence="11" id="KW-0482">Metalloprotease</keyword>
<dbReference type="InterPro" id="IPR050344">
    <property type="entry name" value="Peptidase_M1_aminopeptidases"/>
</dbReference>
<evidence type="ECO:0000259" key="14">
    <source>
        <dbReference type="Pfam" id="PF01433"/>
    </source>
</evidence>
<keyword evidence="6 17" id="KW-0031">Aminopeptidase</keyword>
<evidence type="ECO:0000256" key="7">
    <source>
        <dbReference type="ARBA" id="ARBA00022670"/>
    </source>
</evidence>
<evidence type="ECO:0000256" key="5">
    <source>
        <dbReference type="ARBA" id="ARBA00015611"/>
    </source>
</evidence>
<dbReference type="PRINTS" id="PR00756">
    <property type="entry name" value="ALADIPTASE"/>
</dbReference>
<name>A0ABP7ANS7_9ACTN</name>
<keyword evidence="10" id="KW-0862">Zinc</keyword>
<comment type="similarity">
    <text evidence="3">Belongs to the peptidase M1 family.</text>
</comment>